<keyword evidence="6" id="KW-0862">Zinc</keyword>
<evidence type="ECO:0000256" key="5">
    <source>
        <dbReference type="ARBA" id="ARBA00022723"/>
    </source>
</evidence>
<proteinExistence type="inferred from homology"/>
<reference evidence="10 11" key="1">
    <citation type="submission" date="2019-01" db="EMBL/GenBank/DDBJ databases">
        <title>A draft genome assembly of the solar-powered sea slug Elysia chlorotica.</title>
        <authorList>
            <person name="Cai H."/>
            <person name="Li Q."/>
            <person name="Fang X."/>
            <person name="Li J."/>
            <person name="Curtis N.E."/>
            <person name="Altenburger A."/>
            <person name="Shibata T."/>
            <person name="Feng M."/>
            <person name="Maeda T."/>
            <person name="Schwartz J.A."/>
            <person name="Shigenobu S."/>
            <person name="Lundholm N."/>
            <person name="Nishiyama T."/>
            <person name="Yang H."/>
            <person name="Hasebe M."/>
            <person name="Li S."/>
            <person name="Pierce S.K."/>
            <person name="Wang J."/>
        </authorList>
    </citation>
    <scope>NUCLEOTIDE SEQUENCE [LARGE SCALE GENOMIC DNA]</scope>
    <source>
        <strain evidence="10">EC2010</strain>
        <tissue evidence="10">Whole organism of an adult</tissue>
    </source>
</reference>
<evidence type="ECO:0000256" key="7">
    <source>
        <dbReference type="ARBA" id="ARBA00023136"/>
    </source>
</evidence>
<accession>A0A3S1B7U2</accession>
<gene>
    <name evidence="10" type="ORF">EGW08_014158</name>
</gene>
<evidence type="ECO:0000256" key="3">
    <source>
        <dbReference type="ARBA" id="ARBA00004630"/>
    </source>
</evidence>
<dbReference type="EMBL" id="RQTK01000534">
    <property type="protein sequence ID" value="RUS78078.1"/>
    <property type="molecule type" value="Genomic_DNA"/>
</dbReference>
<dbReference type="InterPro" id="IPR037519">
    <property type="entry name" value="LITAF_fam"/>
</dbReference>
<dbReference type="AlphaFoldDB" id="A0A3S1B7U2"/>
<feature type="domain" description="LITAF" evidence="9">
    <location>
        <begin position="16"/>
        <end position="102"/>
    </location>
</feature>
<keyword evidence="8" id="KW-1133">Transmembrane helix</keyword>
<dbReference type="PANTHER" id="PTHR23292">
    <property type="entry name" value="LIPOPOLYSACCHARIDE-INDUCED TUMOR NECROSIS FACTOR-ALPHA FACTOR"/>
    <property type="match status" value="1"/>
</dbReference>
<organism evidence="10 11">
    <name type="scientific">Elysia chlorotica</name>
    <name type="common">Eastern emerald elysia</name>
    <name type="synonym">Sea slug</name>
    <dbReference type="NCBI Taxonomy" id="188477"/>
    <lineage>
        <taxon>Eukaryota</taxon>
        <taxon>Metazoa</taxon>
        <taxon>Spiralia</taxon>
        <taxon>Lophotrochozoa</taxon>
        <taxon>Mollusca</taxon>
        <taxon>Gastropoda</taxon>
        <taxon>Heterobranchia</taxon>
        <taxon>Euthyneura</taxon>
        <taxon>Panpulmonata</taxon>
        <taxon>Sacoglossa</taxon>
        <taxon>Placobranchoidea</taxon>
        <taxon>Plakobranchidae</taxon>
        <taxon>Elysia</taxon>
    </lineage>
</organism>
<dbReference type="GO" id="GO:0008270">
    <property type="term" value="F:zinc ion binding"/>
    <property type="evidence" value="ECO:0007669"/>
    <property type="project" value="TreeGrafter"/>
</dbReference>
<dbReference type="InterPro" id="IPR006629">
    <property type="entry name" value="LITAF"/>
</dbReference>
<dbReference type="Proteomes" id="UP000271974">
    <property type="component" value="Unassembled WGS sequence"/>
</dbReference>
<dbReference type="PROSITE" id="PS51837">
    <property type="entry name" value="LITAF"/>
    <property type="match status" value="1"/>
</dbReference>
<evidence type="ECO:0000256" key="8">
    <source>
        <dbReference type="SAM" id="Phobius"/>
    </source>
</evidence>
<dbReference type="GO" id="GO:0005765">
    <property type="term" value="C:lysosomal membrane"/>
    <property type="evidence" value="ECO:0007669"/>
    <property type="project" value="UniProtKB-SubCell"/>
</dbReference>
<keyword evidence="8" id="KW-0812">Transmembrane</keyword>
<comment type="subcellular location">
    <subcellularLocation>
        <location evidence="2">Endosome membrane</location>
        <topology evidence="2">Peripheral membrane protein</topology>
    </subcellularLocation>
    <subcellularLocation>
        <location evidence="1">Late endosome membrane</location>
    </subcellularLocation>
    <subcellularLocation>
        <location evidence="3">Lysosome membrane</location>
        <topology evidence="3">Peripheral membrane protein</topology>
        <orientation evidence="3">Cytoplasmic side</orientation>
    </subcellularLocation>
</comment>
<evidence type="ECO:0000256" key="4">
    <source>
        <dbReference type="ARBA" id="ARBA00005975"/>
    </source>
</evidence>
<dbReference type="Pfam" id="PF10601">
    <property type="entry name" value="zf-LITAF-like"/>
    <property type="match status" value="1"/>
</dbReference>
<name>A0A3S1B7U2_ELYCH</name>
<keyword evidence="5" id="KW-0479">Metal-binding</keyword>
<protein>
    <recommendedName>
        <fullName evidence="9">LITAF domain-containing protein</fullName>
    </recommendedName>
</protein>
<evidence type="ECO:0000313" key="11">
    <source>
        <dbReference type="Proteomes" id="UP000271974"/>
    </source>
</evidence>
<keyword evidence="11" id="KW-1185">Reference proteome</keyword>
<feature type="transmembrane region" description="Helical" evidence="8">
    <location>
        <begin position="55"/>
        <end position="79"/>
    </location>
</feature>
<comment type="similarity">
    <text evidence="4">Belongs to the CDIP1/LITAF family.</text>
</comment>
<keyword evidence="7 8" id="KW-0472">Membrane</keyword>
<dbReference type="OrthoDB" id="4713066at2759"/>
<dbReference type="PANTHER" id="PTHR23292:SF6">
    <property type="entry name" value="FI16602P1-RELATED"/>
    <property type="match status" value="1"/>
</dbReference>
<evidence type="ECO:0000256" key="1">
    <source>
        <dbReference type="ARBA" id="ARBA00004414"/>
    </source>
</evidence>
<dbReference type="GO" id="GO:0031902">
    <property type="term" value="C:late endosome membrane"/>
    <property type="evidence" value="ECO:0007669"/>
    <property type="project" value="UniProtKB-SubCell"/>
</dbReference>
<evidence type="ECO:0000259" key="9">
    <source>
        <dbReference type="PROSITE" id="PS51837"/>
    </source>
</evidence>
<dbReference type="SMART" id="SM00714">
    <property type="entry name" value="LITAF"/>
    <property type="match status" value="1"/>
</dbReference>
<evidence type="ECO:0000256" key="6">
    <source>
        <dbReference type="ARBA" id="ARBA00022833"/>
    </source>
</evidence>
<evidence type="ECO:0000313" key="10">
    <source>
        <dbReference type="EMBL" id="RUS78078.1"/>
    </source>
</evidence>
<sequence>MVPSGSVYYTQPTDGPALRVPVHGCLQIYGTHPALIQCQYCGQTVYTFPEPRAGALTILLSLLLVIWGCFLCCWIIPFWTNFGKDVEHRCPSCGYIVGVYKPL</sequence>
<evidence type="ECO:0000256" key="2">
    <source>
        <dbReference type="ARBA" id="ARBA00004481"/>
    </source>
</evidence>
<comment type="caution">
    <text evidence="10">The sequence shown here is derived from an EMBL/GenBank/DDBJ whole genome shotgun (WGS) entry which is preliminary data.</text>
</comment>